<keyword evidence="2" id="KW-0472">Membrane</keyword>
<protein>
    <submittedName>
        <fullName evidence="3">Uncharacterized protein</fullName>
    </submittedName>
</protein>
<feature type="compositionally biased region" description="Gly residues" evidence="1">
    <location>
        <begin position="311"/>
        <end position="332"/>
    </location>
</feature>
<comment type="caution">
    <text evidence="3">The sequence shown here is derived from an EMBL/GenBank/DDBJ whole genome shotgun (WGS) entry which is preliminary data.</text>
</comment>
<keyword evidence="2" id="KW-0812">Transmembrane</keyword>
<feature type="region of interest" description="Disordered" evidence="1">
    <location>
        <begin position="511"/>
        <end position="540"/>
    </location>
</feature>
<feature type="region of interest" description="Disordered" evidence="1">
    <location>
        <begin position="735"/>
        <end position="774"/>
    </location>
</feature>
<gene>
    <name evidence="3" type="ORF">MmiAt1_08230</name>
</gene>
<evidence type="ECO:0000313" key="3">
    <source>
        <dbReference type="EMBL" id="MDV0445257.1"/>
    </source>
</evidence>
<proteinExistence type="predicted"/>
<evidence type="ECO:0000256" key="1">
    <source>
        <dbReference type="SAM" id="MobiDB-lite"/>
    </source>
</evidence>
<accession>A0ABU3VPB9</accession>
<organism evidence="3 4">
    <name type="scientific">Methanimicrococcus hacksteinii</name>
    <dbReference type="NCBI Taxonomy" id="3028293"/>
    <lineage>
        <taxon>Archaea</taxon>
        <taxon>Methanobacteriati</taxon>
        <taxon>Methanobacteriota</taxon>
        <taxon>Stenosarchaea group</taxon>
        <taxon>Methanomicrobia</taxon>
        <taxon>Methanosarcinales</taxon>
        <taxon>Methanosarcinaceae</taxon>
        <taxon>Methanimicrococcus</taxon>
    </lineage>
</organism>
<evidence type="ECO:0000313" key="4">
    <source>
        <dbReference type="Proteomes" id="UP001272052"/>
    </source>
</evidence>
<name>A0ABU3VPB9_9EURY</name>
<reference evidence="3 4" key="1">
    <citation type="submission" date="2023-06" db="EMBL/GenBank/DDBJ databases">
        <title>Genome sequence of Methanimicrococcus sp. At1.</title>
        <authorList>
            <person name="Protasov E."/>
            <person name="Platt K."/>
            <person name="Poehlein A."/>
            <person name="Daniel R."/>
            <person name="Brune A."/>
        </authorList>
    </citation>
    <scope>NUCLEOTIDE SEQUENCE [LARGE SCALE GENOMIC DNA]</scope>
    <source>
        <strain evidence="3 4">At1</strain>
    </source>
</reference>
<feature type="transmembrane region" description="Helical" evidence="2">
    <location>
        <begin position="782"/>
        <end position="802"/>
    </location>
</feature>
<evidence type="ECO:0000256" key="2">
    <source>
        <dbReference type="SAM" id="Phobius"/>
    </source>
</evidence>
<feature type="compositionally biased region" description="Basic and acidic residues" evidence="1">
    <location>
        <begin position="760"/>
        <end position="774"/>
    </location>
</feature>
<feature type="region of interest" description="Disordered" evidence="1">
    <location>
        <begin position="311"/>
        <end position="343"/>
    </location>
</feature>
<sequence>MNLKTILQISARFILVLFALTLLTGTAAADDPFDISEGDILIKKGDSLNFLNVIVGSNAPASVPIGGTINIIGTSMTNTVVVDGTDLDEFDTDLVTIEINNLEITSTTRSAFSLQNGANVKLILSGENILTGGTAANYAGQAGLEVQEDCSLEIAGDGKLTATGGNGINGDSVVGGGGGGGGSGIGSGGGRANGGIGGSVGSIVISEAVIITANGGSSSAGGGGSGIGIGGGGFYSKDIDGAGGSVDIIEISAAATITANGGSSSAGGGGSGIGSGGGGLNYESIGGSGGSVGIIEISAAATITANGGNGEVSGSDNAGGGGGSGIGTGGGGRNDEKDGGVGGSVNTIDISAASTITANGGVGGGSGIGSGGGGGSAGGGGGGGGGSVDFIIVGEAVIITANGGVGGGSGIGGGGGSGNTNRGGDGGSVGIIKIGAATAIAAKGGVGGVDGVVVGGGGSGIGSGGGGGSKADKGGIGGIGGSVETIEINDVATITVNGGIGGESDLIDDVGGDGSGIGSGGGGNSADDVNGGDGGSVGSVKISGEKTDIIVVSGGIGRGAPGKDDINTGDANILIDGGNILILNQPETANAVFKNNGGDLIYPVSFKVMENEKNQKQLGNVGISVENSLYQAITRENANDRLTALSASLSPEETAFCEEGTVTLWLPSDGETETTLFLTHEEIACTTKQVVNIVENIYENPTGGELIPIYLETSASGSKGGSTTGGAKVVETVKGDEVGSGNSGNSEKQGTDSSQVSNNDGDKKPEAGDTNNDAKKGLSRTGWILIGIVFMIAAAGIGVYLYRKNK</sequence>
<feature type="compositionally biased region" description="Polar residues" evidence="1">
    <location>
        <begin position="743"/>
        <end position="759"/>
    </location>
</feature>
<feature type="compositionally biased region" description="Gly residues" evidence="1">
    <location>
        <begin position="512"/>
        <end position="524"/>
    </location>
</feature>
<dbReference type="EMBL" id="JAWDKC010000013">
    <property type="protein sequence ID" value="MDV0445257.1"/>
    <property type="molecule type" value="Genomic_DNA"/>
</dbReference>
<keyword evidence="2" id="KW-1133">Transmembrane helix</keyword>
<dbReference type="Proteomes" id="UP001272052">
    <property type="component" value="Unassembled WGS sequence"/>
</dbReference>
<keyword evidence="4" id="KW-1185">Reference proteome</keyword>